<sequence length="188" mass="21021">MPVPFPYYHVLKLMLLASLLAMSYAICQLMEESKGISFFIFAIVAAIMLGLEEISVAMADPFGDDDTDFDTDEMTRYCYEATVALLRDSNYEGETARWAFAKESELPEDVGDPVNQILPKRIRRNSTLGVLVEKVGEAALAVYDWGKFTMDAEARTYSNRLATNEVISTVEHVRRATLSASVHQFSQG</sequence>
<gene>
    <name evidence="8" type="ORF">CPOL0286_LOCUS6954</name>
</gene>
<organism evidence="8">
    <name type="scientific">Prymnesium polylepis</name>
    <dbReference type="NCBI Taxonomy" id="72548"/>
    <lineage>
        <taxon>Eukaryota</taxon>
        <taxon>Haptista</taxon>
        <taxon>Haptophyta</taxon>
        <taxon>Prymnesiophyceae</taxon>
        <taxon>Prymnesiales</taxon>
        <taxon>Prymnesiaceae</taxon>
        <taxon>Prymnesium</taxon>
    </lineage>
</organism>
<dbReference type="InterPro" id="IPR044669">
    <property type="entry name" value="YneE/VCCN1/2-like"/>
</dbReference>
<proteinExistence type="predicted"/>
<name>A0A7S4MBF8_9EUKA</name>
<dbReference type="Pfam" id="PF25539">
    <property type="entry name" value="Bestrophin_2"/>
    <property type="match status" value="1"/>
</dbReference>
<evidence type="ECO:0000313" key="8">
    <source>
        <dbReference type="EMBL" id="CAE2212193.1"/>
    </source>
</evidence>
<keyword evidence="3 7" id="KW-0812">Transmembrane</keyword>
<feature type="transmembrane region" description="Helical" evidence="7">
    <location>
        <begin position="6"/>
        <end position="26"/>
    </location>
</feature>
<feature type="transmembrane region" description="Helical" evidence="7">
    <location>
        <begin position="38"/>
        <end position="59"/>
    </location>
</feature>
<dbReference type="GO" id="GO:0005254">
    <property type="term" value="F:chloride channel activity"/>
    <property type="evidence" value="ECO:0007669"/>
    <property type="project" value="InterPro"/>
</dbReference>
<evidence type="ECO:0000256" key="2">
    <source>
        <dbReference type="ARBA" id="ARBA00022448"/>
    </source>
</evidence>
<evidence type="ECO:0000256" key="4">
    <source>
        <dbReference type="ARBA" id="ARBA00022989"/>
    </source>
</evidence>
<evidence type="ECO:0000256" key="5">
    <source>
        <dbReference type="ARBA" id="ARBA00023065"/>
    </source>
</evidence>
<protein>
    <submittedName>
        <fullName evidence="8">Uncharacterized protein</fullName>
    </submittedName>
</protein>
<evidence type="ECO:0000256" key="1">
    <source>
        <dbReference type="ARBA" id="ARBA00004141"/>
    </source>
</evidence>
<evidence type="ECO:0000256" key="7">
    <source>
        <dbReference type="SAM" id="Phobius"/>
    </source>
</evidence>
<evidence type="ECO:0000256" key="6">
    <source>
        <dbReference type="ARBA" id="ARBA00023136"/>
    </source>
</evidence>
<accession>A0A7S4MBF8</accession>
<keyword evidence="5" id="KW-0406">Ion transport</keyword>
<dbReference type="EMBL" id="HBKO01015275">
    <property type="protein sequence ID" value="CAE2212193.1"/>
    <property type="molecule type" value="Transcribed_RNA"/>
</dbReference>
<keyword evidence="2" id="KW-0813">Transport</keyword>
<dbReference type="AlphaFoldDB" id="A0A7S4MBF8"/>
<evidence type="ECO:0000256" key="3">
    <source>
        <dbReference type="ARBA" id="ARBA00022692"/>
    </source>
</evidence>
<keyword evidence="6 7" id="KW-0472">Membrane</keyword>
<keyword evidence="4 7" id="KW-1133">Transmembrane helix</keyword>
<comment type="subcellular location">
    <subcellularLocation>
        <location evidence="1">Membrane</location>
        <topology evidence="1">Multi-pass membrane protein</topology>
    </subcellularLocation>
</comment>
<dbReference type="GO" id="GO:0016020">
    <property type="term" value="C:membrane"/>
    <property type="evidence" value="ECO:0007669"/>
    <property type="project" value="UniProtKB-SubCell"/>
</dbReference>
<reference evidence="8" key="1">
    <citation type="submission" date="2021-01" db="EMBL/GenBank/DDBJ databases">
        <authorList>
            <person name="Corre E."/>
            <person name="Pelletier E."/>
            <person name="Niang G."/>
            <person name="Scheremetjew M."/>
            <person name="Finn R."/>
            <person name="Kale V."/>
            <person name="Holt S."/>
            <person name="Cochrane G."/>
            <person name="Meng A."/>
            <person name="Brown T."/>
            <person name="Cohen L."/>
        </authorList>
    </citation>
    <scope>NUCLEOTIDE SEQUENCE</scope>
    <source>
        <strain evidence="8">UIO037</strain>
    </source>
</reference>